<reference evidence="2" key="1">
    <citation type="journal article" date="2020" name="Nat. Commun.">
        <title>Large-scale genome sequencing of mycorrhizal fungi provides insights into the early evolution of symbiotic traits.</title>
        <authorList>
            <person name="Miyauchi S."/>
            <person name="Kiss E."/>
            <person name="Kuo A."/>
            <person name="Drula E."/>
            <person name="Kohler A."/>
            <person name="Sanchez-Garcia M."/>
            <person name="Morin E."/>
            <person name="Andreopoulos B."/>
            <person name="Barry K.W."/>
            <person name="Bonito G."/>
            <person name="Buee M."/>
            <person name="Carver A."/>
            <person name="Chen C."/>
            <person name="Cichocki N."/>
            <person name="Clum A."/>
            <person name="Culley D."/>
            <person name="Crous P.W."/>
            <person name="Fauchery L."/>
            <person name="Girlanda M."/>
            <person name="Hayes R.D."/>
            <person name="Keri Z."/>
            <person name="LaButti K."/>
            <person name="Lipzen A."/>
            <person name="Lombard V."/>
            <person name="Magnuson J."/>
            <person name="Maillard F."/>
            <person name="Murat C."/>
            <person name="Nolan M."/>
            <person name="Ohm R.A."/>
            <person name="Pangilinan J."/>
            <person name="Pereira M.F."/>
            <person name="Perotto S."/>
            <person name="Peter M."/>
            <person name="Pfister S."/>
            <person name="Riley R."/>
            <person name="Sitrit Y."/>
            <person name="Stielow J.B."/>
            <person name="Szollosi G."/>
            <person name="Zifcakova L."/>
            <person name="Stursova M."/>
            <person name="Spatafora J.W."/>
            <person name="Tedersoo L."/>
            <person name="Vaario L.M."/>
            <person name="Yamada A."/>
            <person name="Yan M."/>
            <person name="Wang P."/>
            <person name="Xu J."/>
            <person name="Bruns T."/>
            <person name="Baldrian P."/>
            <person name="Vilgalys R."/>
            <person name="Dunand C."/>
            <person name="Henrissat B."/>
            <person name="Grigoriev I.V."/>
            <person name="Hibbett D."/>
            <person name="Nagy L.G."/>
            <person name="Martin F.M."/>
        </authorList>
    </citation>
    <scope>NUCLEOTIDE SEQUENCE</scope>
    <source>
        <strain evidence="2">UP504</strain>
    </source>
</reference>
<feature type="compositionally biased region" description="Low complexity" evidence="1">
    <location>
        <begin position="177"/>
        <end position="189"/>
    </location>
</feature>
<feature type="compositionally biased region" description="Basic and acidic residues" evidence="1">
    <location>
        <begin position="813"/>
        <end position="823"/>
    </location>
</feature>
<name>A0A9P6AVA4_9AGAM</name>
<keyword evidence="3" id="KW-1185">Reference proteome</keyword>
<dbReference type="EMBL" id="MU128987">
    <property type="protein sequence ID" value="KAF9512399.1"/>
    <property type="molecule type" value="Genomic_DNA"/>
</dbReference>
<evidence type="ECO:0000256" key="1">
    <source>
        <dbReference type="SAM" id="MobiDB-lite"/>
    </source>
</evidence>
<protein>
    <submittedName>
        <fullName evidence="2">Uncharacterized protein</fullName>
    </submittedName>
</protein>
<feature type="compositionally biased region" description="Basic and acidic residues" evidence="1">
    <location>
        <begin position="575"/>
        <end position="587"/>
    </location>
</feature>
<evidence type="ECO:0000313" key="2">
    <source>
        <dbReference type="EMBL" id="KAF9512399.1"/>
    </source>
</evidence>
<gene>
    <name evidence="2" type="ORF">BS47DRAFT_1383020</name>
</gene>
<feature type="compositionally biased region" description="Basic and acidic residues" evidence="1">
    <location>
        <begin position="58"/>
        <end position="75"/>
    </location>
</feature>
<sequence length="823" mass="87426">MSHVLFITTYMNSESSSKHFSWWNRKLSQQKTPSDSGQTSTRRGVLQALRPGSSKTATSKDHDPPGSTKSMDEASLRCPMVTITSSHSSAAVKSSDGNQDPHRRSKLRESDSLPGRYKRSPTISSDALSKTVVHHTLVSPSQSSALPLDSTKGERRRRSHTTATSLPSHPSPVVETSPPSASAGPSSSSQQDTKRTDRDFGTFRSENNSDIRLHVSRAPSYSLPGREQIANPTQNLAPVITAVQLVSTQVPKSQPLSSPSSLENIRRPQHIPEQSITSTTGGRTRPVLSGSITSMQSPSALSFSSSASGDSPHVLDISPLAFDYFPEVAPSSSEFTYAERPLLSPIDPIISYRSPARLQTASNLEAELPPPSSYPSVLPSSAKPGKPPSNREESSPSCSPARNSGSKWNVLKRQRSLAPASHHLDVEHPLRHYSSFSSPGSVVLPEGASSASSISVGLSVSGASSPLPGSPTSATTNLSALTDSKGHDAVSKALVGPIIEPISTSQIEDCIPRLSRHGRGASTGAIDGISEPSIPSDSSGIRAPVVEPLATPASSLGMHILPPSEMERVLQTARTSEDGQRDLDGSKAKLGVNTTPMKPTVSITSYSDRTIMLRRISESPSRPHTFMSSLSLSRQSSIMSKDGTSHVLQRPSTGGGITSFGGQPIIPVANVAPPVHSLPPPPRRSHSRVPRTPPPGDRPQPRHVISTVSVGPSPPAILEVPAELPSDKYRSWSGSGSNKNKPPERVRRISATSGSTVTTAVSAEDFPEPTKAIISVTSGSMGATRTRSILKRPSFLEISSETDEAEPANFLELDNRPSFDCGR</sequence>
<dbReference type="AlphaFoldDB" id="A0A9P6AVA4"/>
<evidence type="ECO:0000313" key="3">
    <source>
        <dbReference type="Proteomes" id="UP000886523"/>
    </source>
</evidence>
<feature type="compositionally biased region" description="Polar residues" evidence="1">
    <location>
        <begin position="395"/>
        <end position="407"/>
    </location>
</feature>
<feature type="compositionally biased region" description="Basic and acidic residues" evidence="1">
    <location>
        <begin position="192"/>
        <end position="213"/>
    </location>
</feature>
<feature type="compositionally biased region" description="Low complexity" evidence="1">
    <location>
        <begin position="294"/>
        <end position="308"/>
    </location>
</feature>
<accession>A0A9P6AVA4</accession>
<feature type="compositionally biased region" description="Low complexity" evidence="1">
    <location>
        <begin position="85"/>
        <end position="95"/>
    </location>
</feature>
<feature type="region of interest" description="Disordered" evidence="1">
    <location>
        <begin position="575"/>
        <end position="596"/>
    </location>
</feature>
<feature type="region of interest" description="Disordered" evidence="1">
    <location>
        <begin position="251"/>
        <end position="308"/>
    </location>
</feature>
<feature type="region of interest" description="Disordered" evidence="1">
    <location>
        <begin position="28"/>
        <end position="213"/>
    </location>
</feature>
<feature type="region of interest" description="Disordered" evidence="1">
    <location>
        <begin position="672"/>
        <end position="755"/>
    </location>
</feature>
<feature type="compositionally biased region" description="Polar residues" evidence="1">
    <location>
        <begin position="272"/>
        <end position="282"/>
    </location>
</feature>
<feature type="region of interest" description="Disordered" evidence="1">
    <location>
        <begin position="515"/>
        <end position="540"/>
    </location>
</feature>
<feature type="region of interest" description="Disordered" evidence="1">
    <location>
        <begin position="366"/>
        <end position="408"/>
    </location>
</feature>
<comment type="caution">
    <text evidence="2">The sequence shown here is derived from an EMBL/GenBank/DDBJ whole genome shotgun (WGS) entry which is preliminary data.</text>
</comment>
<feature type="compositionally biased region" description="Low complexity" evidence="1">
    <location>
        <begin position="253"/>
        <end position="262"/>
    </location>
</feature>
<feature type="compositionally biased region" description="Polar residues" evidence="1">
    <location>
        <begin position="28"/>
        <end position="42"/>
    </location>
</feature>
<organism evidence="2 3">
    <name type="scientific">Hydnum rufescens UP504</name>
    <dbReference type="NCBI Taxonomy" id="1448309"/>
    <lineage>
        <taxon>Eukaryota</taxon>
        <taxon>Fungi</taxon>
        <taxon>Dikarya</taxon>
        <taxon>Basidiomycota</taxon>
        <taxon>Agaricomycotina</taxon>
        <taxon>Agaricomycetes</taxon>
        <taxon>Cantharellales</taxon>
        <taxon>Hydnaceae</taxon>
        <taxon>Hydnum</taxon>
    </lineage>
</organism>
<feature type="compositionally biased region" description="Low complexity" evidence="1">
    <location>
        <begin position="460"/>
        <end position="476"/>
    </location>
</feature>
<feature type="region of interest" description="Disordered" evidence="1">
    <location>
        <begin position="800"/>
        <end position="823"/>
    </location>
</feature>
<feature type="compositionally biased region" description="Basic and acidic residues" evidence="1">
    <location>
        <begin position="99"/>
        <end position="111"/>
    </location>
</feature>
<dbReference type="Proteomes" id="UP000886523">
    <property type="component" value="Unassembled WGS sequence"/>
</dbReference>
<proteinExistence type="predicted"/>
<feature type="region of interest" description="Disordered" evidence="1">
    <location>
        <begin position="460"/>
        <end position="479"/>
    </location>
</feature>